<dbReference type="Proteomes" id="UP000012960">
    <property type="component" value="Unplaced"/>
</dbReference>
<evidence type="ECO:0000313" key="3">
    <source>
        <dbReference type="Proteomes" id="UP000012960"/>
    </source>
</evidence>
<dbReference type="EnsemblPlants" id="Ma01_t07840.1">
    <property type="protein sequence ID" value="Ma01_p07840.1"/>
    <property type="gene ID" value="Ma01_g07840"/>
</dbReference>
<organism evidence="2 3">
    <name type="scientific">Musa acuminata subsp. malaccensis</name>
    <name type="common">Wild banana</name>
    <name type="synonym">Musa malaccensis</name>
    <dbReference type="NCBI Taxonomy" id="214687"/>
    <lineage>
        <taxon>Eukaryota</taxon>
        <taxon>Viridiplantae</taxon>
        <taxon>Streptophyta</taxon>
        <taxon>Embryophyta</taxon>
        <taxon>Tracheophyta</taxon>
        <taxon>Spermatophyta</taxon>
        <taxon>Magnoliopsida</taxon>
        <taxon>Liliopsida</taxon>
        <taxon>Zingiberales</taxon>
        <taxon>Musaceae</taxon>
        <taxon>Musa</taxon>
    </lineage>
</organism>
<protein>
    <submittedName>
        <fullName evidence="2">Uncharacterized protein</fullName>
    </submittedName>
</protein>
<dbReference type="InParanoid" id="A0A804HRH8"/>
<sequence>MGGQVDIMLRLGHSVAGVIRLNPSPIALLTPVGRRGGAVCFVSGATPEKKERKMDEDEEQHTDSVNTYQGDAMSHSFGEAYATRSDWEGFGGIYGRNPSDITHPGMFVFSPELNHRFLILKIIKCHLILFSLS</sequence>
<evidence type="ECO:0000256" key="1">
    <source>
        <dbReference type="SAM" id="MobiDB-lite"/>
    </source>
</evidence>
<proteinExistence type="predicted"/>
<accession>A0A804HRH8</accession>
<dbReference type="PANTHER" id="PTHR36410:SF1">
    <property type="entry name" value="EXPRESSED PROTEIN"/>
    <property type="match status" value="1"/>
</dbReference>
<feature type="region of interest" description="Disordered" evidence="1">
    <location>
        <begin position="47"/>
        <end position="71"/>
    </location>
</feature>
<dbReference type="AlphaFoldDB" id="A0A804HRH8"/>
<dbReference type="Gramene" id="Ma01_t07840.1">
    <property type="protein sequence ID" value="Ma01_p07840.1"/>
    <property type="gene ID" value="Ma01_g07840"/>
</dbReference>
<evidence type="ECO:0000313" key="2">
    <source>
        <dbReference type="EnsemblPlants" id="Ma01_p07840.1"/>
    </source>
</evidence>
<reference evidence="2" key="1">
    <citation type="submission" date="2021-05" db="UniProtKB">
        <authorList>
            <consortium name="EnsemblPlants"/>
        </authorList>
    </citation>
    <scope>IDENTIFICATION</scope>
    <source>
        <strain evidence="2">subsp. malaccensis</strain>
    </source>
</reference>
<keyword evidence="3" id="KW-1185">Reference proteome</keyword>
<dbReference type="PANTHER" id="PTHR36410">
    <property type="entry name" value="EXPRESSED PROTEIN"/>
    <property type="match status" value="1"/>
</dbReference>
<name>A0A804HRH8_MUSAM</name>